<reference evidence="1 2" key="1">
    <citation type="submission" date="2016-04" db="EMBL/GenBank/DDBJ databases">
        <title>Complete genome sequence of natural rubber-degrading, novel Gram-negative bacterium, Rhizobacter gummiphilus strain NS21.</title>
        <authorList>
            <person name="Tabata M."/>
            <person name="Kasai D."/>
            <person name="Fukuda M."/>
        </authorList>
    </citation>
    <scope>NUCLEOTIDE SEQUENCE [LARGE SCALE GENOMIC DNA]</scope>
    <source>
        <strain evidence="1 2">NS21</strain>
    </source>
</reference>
<dbReference type="Proteomes" id="UP000193427">
    <property type="component" value="Chromosome"/>
</dbReference>
<keyword evidence="2" id="KW-1185">Reference proteome</keyword>
<dbReference type="STRING" id="946333.A4W93_15350"/>
<sequence>MDTLKTPLAPAALLPSIPWRPALHRLAGLFATLGLTAEARFLAEADDLADLERRLHALERDGLHDPRWPMR</sequence>
<protein>
    <submittedName>
        <fullName evidence="1">Uncharacterized protein</fullName>
    </submittedName>
</protein>
<organism evidence="1 2">
    <name type="scientific">Piscinibacter gummiphilus</name>
    <dbReference type="NCBI Taxonomy" id="946333"/>
    <lineage>
        <taxon>Bacteria</taxon>
        <taxon>Pseudomonadati</taxon>
        <taxon>Pseudomonadota</taxon>
        <taxon>Betaproteobacteria</taxon>
        <taxon>Burkholderiales</taxon>
        <taxon>Sphaerotilaceae</taxon>
        <taxon>Piscinibacter</taxon>
    </lineage>
</organism>
<gene>
    <name evidence="1" type="ORF">A4W93_15350</name>
</gene>
<evidence type="ECO:0000313" key="2">
    <source>
        <dbReference type="Proteomes" id="UP000193427"/>
    </source>
</evidence>
<dbReference type="RefSeq" id="WP_085751446.1">
    <property type="nucleotide sequence ID" value="NZ_BSPR01000004.1"/>
</dbReference>
<evidence type="ECO:0000313" key="1">
    <source>
        <dbReference type="EMBL" id="ARN21159.1"/>
    </source>
</evidence>
<dbReference type="EMBL" id="CP015118">
    <property type="protein sequence ID" value="ARN21159.1"/>
    <property type="molecule type" value="Genomic_DNA"/>
</dbReference>
<accession>A0A1W6LA35</accession>
<name>A0A1W6LA35_9BURK</name>
<proteinExistence type="predicted"/>
<dbReference type="KEGG" id="rgu:A4W93_15350"/>
<dbReference type="AlphaFoldDB" id="A0A1W6LA35"/>